<evidence type="ECO:0000313" key="2">
    <source>
        <dbReference type="EMBL" id="MCQ4630878.1"/>
    </source>
</evidence>
<proteinExistence type="predicted"/>
<name>A0ABT1R6R7_9HYPH</name>
<dbReference type="Pfam" id="PF17038">
    <property type="entry name" value="CBP_BcsN"/>
    <property type="match status" value="1"/>
</dbReference>
<dbReference type="InterPro" id="IPR031482">
    <property type="entry name" value="CBP_BcsN"/>
</dbReference>
<dbReference type="Proteomes" id="UP000996601">
    <property type="component" value="Unassembled WGS sequence"/>
</dbReference>
<reference evidence="2" key="1">
    <citation type="submission" date="2021-07" db="EMBL/GenBank/DDBJ databases">
        <title>Shinella sp. nov., a novel member of the genus Shinella from water.</title>
        <authorList>
            <person name="Deng Y."/>
        </authorList>
    </citation>
    <scope>NUCLEOTIDE SEQUENCE</scope>
    <source>
        <strain evidence="2">CPCC 100929</strain>
    </source>
</reference>
<evidence type="ECO:0000313" key="3">
    <source>
        <dbReference type="Proteomes" id="UP000996601"/>
    </source>
</evidence>
<keyword evidence="3" id="KW-1185">Reference proteome</keyword>
<comment type="caution">
    <text evidence="2">The sequence shown here is derived from an EMBL/GenBank/DDBJ whole genome shotgun (WGS) entry which is preliminary data.</text>
</comment>
<gene>
    <name evidence="2" type="primary">bcsN</name>
    <name evidence="2" type="ORF">GB927_012565</name>
</gene>
<protein>
    <submittedName>
        <fullName evidence="2">Cellulose biosynthesis protein BcsN</fullName>
    </submittedName>
</protein>
<accession>A0ABT1R6R7</accession>
<feature type="region of interest" description="Disordered" evidence="1">
    <location>
        <begin position="278"/>
        <end position="298"/>
    </location>
</feature>
<sequence>MDDSAAIRFSDRCGRAFRTVSLLATFAAAAMVAGCAARPGVGIATLSTTVPTSSALVLPAPGSLSIISVVQRQYTNAIEQQIALSTSAATSGQNFISIQALGPAETVALPAGALAFKPVQHGAIRSEMRTYLPGRSLAISANFVRNNYGPFGYAYGRGAGDDGCLYGWQQIRSDEADRNHLNSLGMLQIRLRVCQTGASEKELVEMMYGYTIVGGFSGTTWNPYGTPASVDSQIGGGQPLRVAVEERKVPVATVRVETEARVPATRRLPEKKPTLLDTGDAVIVPSPSGGASTETEGEAVVVPSPVCVTSTTGSTTCN</sequence>
<evidence type="ECO:0000256" key="1">
    <source>
        <dbReference type="SAM" id="MobiDB-lite"/>
    </source>
</evidence>
<dbReference type="EMBL" id="WHSB02000004">
    <property type="protein sequence ID" value="MCQ4630878.1"/>
    <property type="molecule type" value="Genomic_DNA"/>
</dbReference>
<dbReference type="RefSeq" id="WP_256117302.1">
    <property type="nucleotide sequence ID" value="NZ_WHSB02000004.1"/>
</dbReference>
<organism evidence="2 3">
    <name type="scientific">Shinella lacus</name>
    <dbReference type="NCBI Taxonomy" id="2654216"/>
    <lineage>
        <taxon>Bacteria</taxon>
        <taxon>Pseudomonadati</taxon>
        <taxon>Pseudomonadota</taxon>
        <taxon>Alphaproteobacteria</taxon>
        <taxon>Hyphomicrobiales</taxon>
        <taxon>Rhizobiaceae</taxon>
        <taxon>Shinella</taxon>
    </lineage>
</organism>